<accession>A0AAD7F0U8</accession>
<sequence length="104" mass="11435">MYPNTFTDGRQSLTKKSLLGKPKNKPALLAYVAATGGFPRYAPALSWIHHRPSPASYPEHAAPTILIRHYRIRHLPSPPFTLLPYLYLTALAAGESDAPRATVA</sequence>
<comment type="caution">
    <text evidence="1">The sequence shown here is derived from an EMBL/GenBank/DDBJ whole genome shotgun (WGS) entry which is preliminary data.</text>
</comment>
<keyword evidence="2" id="KW-1185">Reference proteome</keyword>
<dbReference type="AlphaFoldDB" id="A0AAD7F0U8"/>
<evidence type="ECO:0000313" key="1">
    <source>
        <dbReference type="EMBL" id="KAJ7360802.1"/>
    </source>
</evidence>
<evidence type="ECO:0000313" key="2">
    <source>
        <dbReference type="Proteomes" id="UP001218218"/>
    </source>
</evidence>
<dbReference type="Proteomes" id="UP001218218">
    <property type="component" value="Unassembled WGS sequence"/>
</dbReference>
<protein>
    <submittedName>
        <fullName evidence="1">Uncharacterized protein</fullName>
    </submittedName>
</protein>
<gene>
    <name evidence="1" type="ORF">DFH08DRAFT_1073977</name>
</gene>
<proteinExistence type="predicted"/>
<name>A0AAD7F0U8_9AGAR</name>
<dbReference type="EMBL" id="JARIHO010000005">
    <property type="protein sequence ID" value="KAJ7360802.1"/>
    <property type="molecule type" value="Genomic_DNA"/>
</dbReference>
<organism evidence="1 2">
    <name type="scientific">Mycena albidolilacea</name>
    <dbReference type="NCBI Taxonomy" id="1033008"/>
    <lineage>
        <taxon>Eukaryota</taxon>
        <taxon>Fungi</taxon>
        <taxon>Dikarya</taxon>
        <taxon>Basidiomycota</taxon>
        <taxon>Agaricomycotina</taxon>
        <taxon>Agaricomycetes</taxon>
        <taxon>Agaricomycetidae</taxon>
        <taxon>Agaricales</taxon>
        <taxon>Marasmiineae</taxon>
        <taxon>Mycenaceae</taxon>
        <taxon>Mycena</taxon>
    </lineage>
</organism>
<reference evidence="1" key="1">
    <citation type="submission" date="2023-03" db="EMBL/GenBank/DDBJ databases">
        <title>Massive genome expansion in bonnet fungi (Mycena s.s.) driven by repeated elements and novel gene families across ecological guilds.</title>
        <authorList>
            <consortium name="Lawrence Berkeley National Laboratory"/>
            <person name="Harder C.B."/>
            <person name="Miyauchi S."/>
            <person name="Viragh M."/>
            <person name="Kuo A."/>
            <person name="Thoen E."/>
            <person name="Andreopoulos B."/>
            <person name="Lu D."/>
            <person name="Skrede I."/>
            <person name="Drula E."/>
            <person name="Henrissat B."/>
            <person name="Morin E."/>
            <person name="Kohler A."/>
            <person name="Barry K."/>
            <person name="LaButti K."/>
            <person name="Morin E."/>
            <person name="Salamov A."/>
            <person name="Lipzen A."/>
            <person name="Mereny Z."/>
            <person name="Hegedus B."/>
            <person name="Baldrian P."/>
            <person name="Stursova M."/>
            <person name="Weitz H."/>
            <person name="Taylor A."/>
            <person name="Grigoriev I.V."/>
            <person name="Nagy L.G."/>
            <person name="Martin F."/>
            <person name="Kauserud H."/>
        </authorList>
    </citation>
    <scope>NUCLEOTIDE SEQUENCE</scope>
    <source>
        <strain evidence="1">CBHHK002</strain>
    </source>
</reference>